<organism evidence="2 3">
    <name type="scientific">Ramlibacter pallidus</name>
    <dbReference type="NCBI Taxonomy" id="2780087"/>
    <lineage>
        <taxon>Bacteria</taxon>
        <taxon>Pseudomonadati</taxon>
        <taxon>Pseudomonadota</taxon>
        <taxon>Betaproteobacteria</taxon>
        <taxon>Burkholderiales</taxon>
        <taxon>Comamonadaceae</taxon>
        <taxon>Ramlibacter</taxon>
    </lineage>
</organism>
<feature type="signal peptide" evidence="1">
    <location>
        <begin position="1"/>
        <end position="21"/>
    </location>
</feature>
<dbReference type="RefSeq" id="WP_193677197.1">
    <property type="nucleotide sequence ID" value="NZ_JADDIV010000004.1"/>
</dbReference>
<reference evidence="2 3" key="1">
    <citation type="submission" date="2020-10" db="EMBL/GenBank/DDBJ databases">
        <title>Ramlibacter sp. HM2 16S ribosomal RNA gene Genome sequencing and assembly.</title>
        <authorList>
            <person name="Kang M."/>
        </authorList>
    </citation>
    <scope>NUCLEOTIDE SEQUENCE [LARGE SCALE GENOMIC DNA]</scope>
    <source>
        <strain evidence="2 3">HM2</strain>
    </source>
</reference>
<name>A0ABR9S4V8_9BURK</name>
<sequence>MLYLSRSLATAGLALSAASLAAASPSVPASQRAEQVALRSPVTVDGLWCGAGLLRDFTLEIAQQYQRLEGRLVRRGKVREITGRVDGAVVRTDPQRDHTMELLAQGDELRIIGATGVLALAKGQFFTRAAGATCTH</sequence>
<dbReference type="Proteomes" id="UP000806285">
    <property type="component" value="Unassembled WGS sequence"/>
</dbReference>
<evidence type="ECO:0000256" key="1">
    <source>
        <dbReference type="SAM" id="SignalP"/>
    </source>
</evidence>
<feature type="chain" id="PRO_5046698016" description="DUF5666 domain-containing protein" evidence="1">
    <location>
        <begin position="22"/>
        <end position="136"/>
    </location>
</feature>
<evidence type="ECO:0008006" key="4">
    <source>
        <dbReference type="Google" id="ProtNLM"/>
    </source>
</evidence>
<keyword evidence="3" id="KW-1185">Reference proteome</keyword>
<evidence type="ECO:0000313" key="2">
    <source>
        <dbReference type="EMBL" id="MBE7368556.1"/>
    </source>
</evidence>
<protein>
    <recommendedName>
        <fullName evidence="4">DUF5666 domain-containing protein</fullName>
    </recommendedName>
</protein>
<gene>
    <name evidence="2" type="ORF">IM787_13435</name>
</gene>
<dbReference type="EMBL" id="JADDIV010000004">
    <property type="protein sequence ID" value="MBE7368556.1"/>
    <property type="molecule type" value="Genomic_DNA"/>
</dbReference>
<comment type="caution">
    <text evidence="2">The sequence shown here is derived from an EMBL/GenBank/DDBJ whole genome shotgun (WGS) entry which is preliminary data.</text>
</comment>
<evidence type="ECO:0000313" key="3">
    <source>
        <dbReference type="Proteomes" id="UP000806285"/>
    </source>
</evidence>
<accession>A0ABR9S4V8</accession>
<keyword evidence="1" id="KW-0732">Signal</keyword>
<proteinExistence type="predicted"/>